<dbReference type="AlphaFoldDB" id="A0A165C8A3"/>
<protein>
    <submittedName>
        <fullName evidence="4">NAD(P)-binding protein</fullName>
    </submittedName>
</protein>
<evidence type="ECO:0000256" key="1">
    <source>
        <dbReference type="ARBA" id="ARBA00006484"/>
    </source>
</evidence>
<organism evidence="4 5">
    <name type="scientific">Calocera cornea HHB12733</name>
    <dbReference type="NCBI Taxonomy" id="1353952"/>
    <lineage>
        <taxon>Eukaryota</taxon>
        <taxon>Fungi</taxon>
        <taxon>Dikarya</taxon>
        <taxon>Basidiomycota</taxon>
        <taxon>Agaricomycotina</taxon>
        <taxon>Dacrymycetes</taxon>
        <taxon>Dacrymycetales</taxon>
        <taxon>Dacrymycetaceae</taxon>
        <taxon>Calocera</taxon>
    </lineage>
</organism>
<reference evidence="4 5" key="1">
    <citation type="journal article" date="2016" name="Mol. Biol. Evol.">
        <title>Comparative Genomics of Early-Diverging Mushroom-Forming Fungi Provides Insights into the Origins of Lignocellulose Decay Capabilities.</title>
        <authorList>
            <person name="Nagy L.G."/>
            <person name="Riley R."/>
            <person name="Tritt A."/>
            <person name="Adam C."/>
            <person name="Daum C."/>
            <person name="Floudas D."/>
            <person name="Sun H."/>
            <person name="Yadav J.S."/>
            <person name="Pangilinan J."/>
            <person name="Larsson K.H."/>
            <person name="Matsuura K."/>
            <person name="Barry K."/>
            <person name="Labutti K."/>
            <person name="Kuo R."/>
            <person name="Ohm R.A."/>
            <person name="Bhattacharya S.S."/>
            <person name="Shirouzu T."/>
            <person name="Yoshinaga Y."/>
            <person name="Martin F.M."/>
            <person name="Grigoriev I.V."/>
            <person name="Hibbett D.S."/>
        </authorList>
    </citation>
    <scope>NUCLEOTIDE SEQUENCE [LARGE SCALE GENOMIC DNA]</scope>
    <source>
        <strain evidence="4 5">HHB12733</strain>
    </source>
</reference>
<dbReference type="PANTHER" id="PTHR43477:SF1">
    <property type="entry name" value="DIHYDROANTICAPSIN 7-DEHYDROGENASE"/>
    <property type="match status" value="1"/>
</dbReference>
<dbReference type="STRING" id="1353952.A0A165C8A3"/>
<evidence type="ECO:0000256" key="2">
    <source>
        <dbReference type="ARBA" id="ARBA00022857"/>
    </source>
</evidence>
<dbReference type="PRINTS" id="PR00081">
    <property type="entry name" value="GDHRDH"/>
</dbReference>
<dbReference type="InParanoid" id="A0A165C8A3"/>
<name>A0A165C8A3_9BASI</name>
<dbReference type="InterPro" id="IPR051122">
    <property type="entry name" value="SDR_DHRS6-like"/>
</dbReference>
<dbReference type="PANTHER" id="PTHR43477">
    <property type="entry name" value="DIHYDROANTICAPSIN 7-DEHYDROGENASE"/>
    <property type="match status" value="1"/>
</dbReference>
<evidence type="ECO:0000256" key="3">
    <source>
        <dbReference type="ARBA" id="ARBA00023002"/>
    </source>
</evidence>
<dbReference type="Proteomes" id="UP000076842">
    <property type="component" value="Unassembled WGS sequence"/>
</dbReference>
<comment type="similarity">
    <text evidence="1">Belongs to the short-chain dehydrogenases/reductases (SDR) family.</text>
</comment>
<dbReference type="GO" id="GO:0016491">
    <property type="term" value="F:oxidoreductase activity"/>
    <property type="evidence" value="ECO:0007669"/>
    <property type="project" value="UniProtKB-KW"/>
</dbReference>
<gene>
    <name evidence="4" type="ORF">CALCODRAFT_559128</name>
</gene>
<evidence type="ECO:0000313" key="5">
    <source>
        <dbReference type="Proteomes" id="UP000076842"/>
    </source>
</evidence>
<accession>A0A165C8A3</accession>
<dbReference type="CDD" id="cd05233">
    <property type="entry name" value="SDR_c"/>
    <property type="match status" value="1"/>
</dbReference>
<evidence type="ECO:0000313" key="4">
    <source>
        <dbReference type="EMBL" id="KZT50393.1"/>
    </source>
</evidence>
<dbReference type="EMBL" id="KV424180">
    <property type="protein sequence ID" value="KZT50393.1"/>
    <property type="molecule type" value="Genomic_DNA"/>
</dbReference>
<keyword evidence="3" id="KW-0560">Oxidoreductase</keyword>
<dbReference type="InterPro" id="IPR036291">
    <property type="entry name" value="NAD(P)-bd_dom_sf"/>
</dbReference>
<keyword evidence="5" id="KW-1185">Reference proteome</keyword>
<dbReference type="InterPro" id="IPR002347">
    <property type="entry name" value="SDR_fam"/>
</dbReference>
<dbReference type="OrthoDB" id="294295at2759"/>
<dbReference type="Pfam" id="PF23441">
    <property type="entry name" value="SDR"/>
    <property type="match status" value="1"/>
</dbReference>
<dbReference type="SUPFAM" id="SSF51735">
    <property type="entry name" value="NAD(P)-binding Rossmann-fold domains"/>
    <property type="match status" value="1"/>
</dbReference>
<keyword evidence="2" id="KW-0521">NADP</keyword>
<dbReference type="InterPro" id="IPR057571">
    <property type="entry name" value="SDR_PhqE-like"/>
</dbReference>
<proteinExistence type="inferred from homology"/>
<dbReference type="Gene3D" id="3.40.50.720">
    <property type="entry name" value="NAD(P)-binding Rossmann-like Domain"/>
    <property type="match status" value="1"/>
</dbReference>
<sequence length="259" mass="27201">MSIPTQSSLPSLRHLVGKRVVIVGGSSGMGFAVGQSSLEQGAKVIIASSNKAKVDAAVTRLLQANDGFKGSVSGLTVNAKDTKSLEKFWDEVGKFDHLVWTAGDSLGMPNFLEDDLTKMNQPDVRVFGAAFSVQYAHKKGLFNPGGSVTLTGGYVAHKPPKGWAMAVAGSGMIEALTRGLAIEVAPIRVNTVGSGSVETEMWAAGGPQVVEYLRAAAIQGSPLKHCGQPEEIAEAFLFFMKCPMMTGATVYVESGALLL</sequence>